<dbReference type="GO" id="GO:0008233">
    <property type="term" value="F:peptidase activity"/>
    <property type="evidence" value="ECO:0007669"/>
    <property type="project" value="InterPro"/>
</dbReference>
<keyword evidence="2" id="KW-0175">Coiled coil</keyword>
<feature type="coiled-coil region" evidence="2">
    <location>
        <begin position="365"/>
        <end position="399"/>
    </location>
</feature>
<dbReference type="InterPro" id="IPR029045">
    <property type="entry name" value="ClpP/crotonase-like_dom_sf"/>
</dbReference>
<dbReference type="GO" id="GO:0006508">
    <property type="term" value="P:proteolysis"/>
    <property type="evidence" value="ECO:0007669"/>
    <property type="project" value="InterPro"/>
</dbReference>
<protein>
    <submittedName>
        <fullName evidence="5">S49 family peptidase</fullName>
    </submittedName>
</protein>
<evidence type="ECO:0000313" key="6">
    <source>
        <dbReference type="Proteomes" id="UP000515237"/>
    </source>
</evidence>
<evidence type="ECO:0000256" key="2">
    <source>
        <dbReference type="SAM" id="Coils"/>
    </source>
</evidence>
<proteinExistence type="inferred from homology"/>
<dbReference type="Gene3D" id="3.90.226.10">
    <property type="entry name" value="2-enoyl-CoA Hydratase, Chain A, domain 1"/>
    <property type="match status" value="1"/>
</dbReference>
<dbReference type="Proteomes" id="UP000515237">
    <property type="component" value="Chromosome"/>
</dbReference>
<evidence type="ECO:0000256" key="3">
    <source>
        <dbReference type="SAM" id="MobiDB-lite"/>
    </source>
</evidence>
<gene>
    <name evidence="5" type="ORF">HUW51_17075</name>
</gene>
<name>A0A7G7GB17_9BACT</name>
<dbReference type="SUPFAM" id="SSF52096">
    <property type="entry name" value="ClpP/crotonase"/>
    <property type="match status" value="1"/>
</dbReference>
<evidence type="ECO:0000313" key="5">
    <source>
        <dbReference type="EMBL" id="QNF34351.1"/>
    </source>
</evidence>
<dbReference type="PANTHER" id="PTHR42987">
    <property type="entry name" value="PEPTIDASE S49"/>
    <property type="match status" value="1"/>
</dbReference>
<organism evidence="5 6">
    <name type="scientific">Adhaeribacter swui</name>
    <dbReference type="NCBI Taxonomy" id="2086471"/>
    <lineage>
        <taxon>Bacteria</taxon>
        <taxon>Pseudomonadati</taxon>
        <taxon>Bacteroidota</taxon>
        <taxon>Cytophagia</taxon>
        <taxon>Cytophagales</taxon>
        <taxon>Hymenobacteraceae</taxon>
        <taxon>Adhaeribacter</taxon>
    </lineage>
</organism>
<comment type="similarity">
    <text evidence="1">Belongs to the peptidase S49 family.</text>
</comment>
<keyword evidence="6" id="KW-1185">Reference proteome</keyword>
<dbReference type="KEGG" id="aswu:HUW51_17075"/>
<evidence type="ECO:0000256" key="1">
    <source>
        <dbReference type="ARBA" id="ARBA00008683"/>
    </source>
</evidence>
<dbReference type="AlphaFoldDB" id="A0A7G7GB17"/>
<dbReference type="Pfam" id="PF01343">
    <property type="entry name" value="Peptidase_S49"/>
    <property type="match status" value="1"/>
</dbReference>
<dbReference type="PANTHER" id="PTHR42987:SF4">
    <property type="entry name" value="PROTEASE SOHB-RELATED"/>
    <property type="match status" value="1"/>
</dbReference>
<sequence length="450" mass="47871">MQVNRILSAVLSQAWLIDPIAAEGLLPIVVNMLKQGAPAQLGEEPEESESTKPYALAFVNGVSVDAKASTMMSYSSYDDAPAGSIAVTTVSGTMMRNDYCGSPGTNTLGQRIKEADAHPNIGAHLVRFNTPGGTVDGTEAFASIIGQTQKPLVAFAESMCSAGYWAGSGANLIVAAGKTAGVGSIGTMISLASFDKYYKEIGIEVHNIRATKSRDKNQGYYEAMEGKYEKLRTESLDPINEAFLSSVQENREGKLNLKKEDVLTGKVYYGQSIVDVGLADEIGNFDYAVRRAQELAQDHSSSNQTSIHNQEMSIFSKNKFPKLSALAGKKSEEITAEDIQAVNEELTAAGIENAGVISAAQLTAFEAAEKDVTRLTAENKTLTTANTKLTTDLEAANKEVTRLGALDGATPTGTPKAGNEMGEESADDENQKLIDALPHNQALAGNPLFN</sequence>
<reference evidence="5 6" key="1">
    <citation type="journal article" date="2018" name="Int. J. Syst. Evol. Microbiol.">
        <title>Adhaeribacter swui sp. nov., isolated from wet mud.</title>
        <authorList>
            <person name="Kim D.U."/>
            <person name="Kim K.W."/>
            <person name="Kang M.S."/>
            <person name="Kim J.Y."/>
            <person name="Jang J.H."/>
            <person name="Kim M.K."/>
        </authorList>
    </citation>
    <scope>NUCLEOTIDE SEQUENCE [LARGE SCALE GENOMIC DNA]</scope>
    <source>
        <strain evidence="5 6">KCTC 52873</strain>
    </source>
</reference>
<dbReference type="RefSeq" id="WP_185270832.1">
    <property type="nucleotide sequence ID" value="NZ_CP055156.1"/>
</dbReference>
<evidence type="ECO:0000259" key="4">
    <source>
        <dbReference type="Pfam" id="PF01343"/>
    </source>
</evidence>
<accession>A0A7G7GB17</accession>
<dbReference type="EMBL" id="CP055156">
    <property type="protein sequence ID" value="QNF34351.1"/>
    <property type="molecule type" value="Genomic_DNA"/>
</dbReference>
<feature type="domain" description="Peptidase S49" evidence="4">
    <location>
        <begin position="147"/>
        <end position="297"/>
    </location>
</feature>
<dbReference type="InterPro" id="IPR002142">
    <property type="entry name" value="Peptidase_S49"/>
</dbReference>
<feature type="region of interest" description="Disordered" evidence="3">
    <location>
        <begin position="401"/>
        <end position="431"/>
    </location>
</feature>